<dbReference type="RefSeq" id="WP_226542001.1">
    <property type="nucleotide sequence ID" value="NZ_CP129013.1"/>
</dbReference>
<dbReference type="Gene3D" id="2.80.10.50">
    <property type="match status" value="2"/>
</dbReference>
<dbReference type="InterPro" id="IPR009291">
    <property type="entry name" value="Vps62"/>
</dbReference>
<dbReference type="PANTHER" id="PTHR48174">
    <property type="entry name" value="DUF946 FAMILY PROTEIN"/>
    <property type="match status" value="1"/>
</dbReference>
<keyword evidence="3" id="KW-1185">Reference proteome</keyword>
<dbReference type="Proteomes" id="UP001197974">
    <property type="component" value="Chromosome"/>
</dbReference>
<feature type="chain" id="PRO_5045466524" evidence="1">
    <location>
        <begin position="24"/>
        <end position="466"/>
    </location>
</feature>
<dbReference type="CDD" id="cd00257">
    <property type="entry name" value="beta-trefoil_FSCN-like"/>
    <property type="match status" value="1"/>
</dbReference>
<dbReference type="Pfam" id="PF06101">
    <property type="entry name" value="Vps62"/>
    <property type="match status" value="1"/>
</dbReference>
<evidence type="ECO:0000313" key="2">
    <source>
        <dbReference type="EMBL" id="WLR41455.1"/>
    </source>
</evidence>
<accession>A0ABY9JPX7</accession>
<sequence length="466" mass="52105">MKKLITFLSLILIVSVFPKDVFANGSTINYSSEEKLELIEKYAPRIWFDNDEKYFPSSVEWSAQYMERYKPSGSNEYSLRTKESLSNPNGVLDFFRGDLNSAKIYAGWREAGPNTIDINYMVWYPYNRGKMTNNIDWLQSLIPFVDNGVGFGHHVGDWEGLQIRLVNGEPTQVDLRYHAWSKKYNWSEFSKVENTHIVTYSAQGSHGTWKDPGVHEYMDFVLDSLVDITSQGTAWDSWNVVEAYDFDLQEGLSGKNWPAWLSNDNTWTEPGKDPANPLSGGINRWGNLESGCMSDLCINSGGPGGPDAGSNWTNEFGAPVTSLFNVSFKSAHNKYLVAEGNGDGEVNADRNEVGPWEKFNLKVTNSEQEDGTGCIRSGDIVNIDTGSSYYLRATDDGLLDAEATVPQSWESFELINHTDNTGCLASGDQVSFKSSHGKYIVAESDGDVHADRTAIGPWEKFIVNFH</sequence>
<feature type="signal peptide" evidence="1">
    <location>
        <begin position="1"/>
        <end position="23"/>
    </location>
</feature>
<organism evidence="2 3">
    <name type="scientific">Bacillus carboniphilus</name>
    <dbReference type="NCBI Taxonomy" id="86663"/>
    <lineage>
        <taxon>Bacteria</taxon>
        <taxon>Bacillati</taxon>
        <taxon>Bacillota</taxon>
        <taxon>Bacilli</taxon>
        <taxon>Bacillales</taxon>
        <taxon>Bacillaceae</taxon>
        <taxon>Bacillus</taxon>
    </lineage>
</organism>
<name>A0ABY9JPX7_9BACI</name>
<evidence type="ECO:0000313" key="3">
    <source>
        <dbReference type="Proteomes" id="UP001197974"/>
    </source>
</evidence>
<dbReference type="InterPro" id="IPR008999">
    <property type="entry name" value="Actin-crosslinking"/>
</dbReference>
<reference evidence="2 3" key="1">
    <citation type="submission" date="2023-06" db="EMBL/GenBank/DDBJ databases">
        <title>Five Gram-positive bacteria isolated from mangrove sediments in Shenzhen, Guangdong, China.</title>
        <authorList>
            <person name="Yu S."/>
            <person name="Zheng W."/>
            <person name="Huang Y."/>
        </authorList>
    </citation>
    <scope>NUCLEOTIDE SEQUENCE [LARGE SCALE GENOMIC DNA]</scope>
    <source>
        <strain evidence="2 3">SaN35-3</strain>
    </source>
</reference>
<dbReference type="SUPFAM" id="SSF50405">
    <property type="entry name" value="Actin-crosslinking proteins"/>
    <property type="match status" value="1"/>
</dbReference>
<keyword evidence="1" id="KW-0732">Signal</keyword>
<proteinExistence type="predicted"/>
<dbReference type="EMBL" id="CP129013">
    <property type="protein sequence ID" value="WLR41455.1"/>
    <property type="molecule type" value="Genomic_DNA"/>
</dbReference>
<dbReference type="PANTHER" id="PTHR48174:SF5">
    <property type="entry name" value="VACUOLAR PROTEIN SORTING-ASSOCIATED PROTEIN 62"/>
    <property type="match status" value="1"/>
</dbReference>
<protein>
    <submittedName>
        <fullName evidence="2">Vps62-related protein</fullName>
    </submittedName>
</protein>
<evidence type="ECO:0000256" key="1">
    <source>
        <dbReference type="SAM" id="SignalP"/>
    </source>
</evidence>
<gene>
    <name evidence="2" type="ORF">LC087_11155</name>
</gene>